<organism evidence="1 2">
    <name type="scientific">Penicillium thymicola</name>
    <dbReference type="NCBI Taxonomy" id="293382"/>
    <lineage>
        <taxon>Eukaryota</taxon>
        <taxon>Fungi</taxon>
        <taxon>Dikarya</taxon>
        <taxon>Ascomycota</taxon>
        <taxon>Pezizomycotina</taxon>
        <taxon>Eurotiomycetes</taxon>
        <taxon>Eurotiomycetidae</taxon>
        <taxon>Eurotiales</taxon>
        <taxon>Aspergillaceae</taxon>
        <taxon>Penicillium</taxon>
    </lineage>
</organism>
<evidence type="ECO:0000313" key="2">
    <source>
        <dbReference type="Proteomes" id="UP001227192"/>
    </source>
</evidence>
<comment type="caution">
    <text evidence="1">The sequence shown here is derived from an EMBL/GenBank/DDBJ whole genome shotgun (WGS) entry which is preliminary data.</text>
</comment>
<reference evidence="1" key="1">
    <citation type="submission" date="2015-06" db="EMBL/GenBank/DDBJ databases">
        <authorList>
            <person name="Nguyen H."/>
        </authorList>
    </citation>
    <scope>NUCLEOTIDE SEQUENCE</scope>
    <source>
        <strain evidence="1">DAOM 180753</strain>
    </source>
</reference>
<accession>A0AAI9TRJ3</accession>
<name>A0AAI9TRJ3_PENTH</name>
<dbReference type="AlphaFoldDB" id="A0AAI9TRJ3"/>
<dbReference type="EMBL" id="LACB01000033">
    <property type="protein sequence ID" value="KAJ9491404.1"/>
    <property type="molecule type" value="Genomic_DNA"/>
</dbReference>
<evidence type="ECO:0000313" key="1">
    <source>
        <dbReference type="EMBL" id="KAJ9491404.1"/>
    </source>
</evidence>
<gene>
    <name evidence="1" type="ORF">VN97_g1858</name>
</gene>
<dbReference type="Proteomes" id="UP001227192">
    <property type="component" value="Unassembled WGS sequence"/>
</dbReference>
<sequence>MPRSVSNPIPLRERDLSALICSLSTQSAAHLNKMHHASLIQMQLITRTLDRCPLNEGRLIWWPIPVVSPQLGGKPQ</sequence>
<keyword evidence="2" id="KW-1185">Reference proteome</keyword>
<reference evidence="1" key="2">
    <citation type="journal article" date="2016" name="Fungal Biol.">
        <title>Ochratoxin A production by Penicillium thymicola.</title>
        <authorList>
            <person name="Nguyen H.D.T."/>
            <person name="McMullin D.R."/>
            <person name="Ponomareva E."/>
            <person name="Riley R."/>
            <person name="Pomraning K.R."/>
            <person name="Baker S.E."/>
            <person name="Seifert K.A."/>
        </authorList>
    </citation>
    <scope>NUCLEOTIDE SEQUENCE</scope>
    <source>
        <strain evidence="1">DAOM 180753</strain>
    </source>
</reference>
<protein>
    <submittedName>
        <fullName evidence="1">Uncharacterized protein</fullName>
    </submittedName>
</protein>
<proteinExistence type="predicted"/>